<accession>A0A6J4SEQ3</accession>
<evidence type="ECO:0000256" key="1">
    <source>
        <dbReference type="SAM" id="MobiDB-lite"/>
    </source>
</evidence>
<gene>
    <name evidence="2" type="ORF">AVDCRST_MAG17-710</name>
</gene>
<proteinExistence type="predicted"/>
<protein>
    <submittedName>
        <fullName evidence="2">Uncharacterized protein</fullName>
    </submittedName>
</protein>
<feature type="compositionally biased region" description="Basic and acidic residues" evidence="1">
    <location>
        <begin position="57"/>
        <end position="66"/>
    </location>
</feature>
<organism evidence="2">
    <name type="scientific">uncultured Solirubrobacterales bacterium</name>
    <dbReference type="NCBI Taxonomy" id="768556"/>
    <lineage>
        <taxon>Bacteria</taxon>
        <taxon>Bacillati</taxon>
        <taxon>Actinomycetota</taxon>
        <taxon>Thermoleophilia</taxon>
        <taxon>Solirubrobacterales</taxon>
        <taxon>environmental samples</taxon>
    </lineage>
</organism>
<dbReference type="AlphaFoldDB" id="A0A6J4SEQ3"/>
<reference evidence="2" key="1">
    <citation type="submission" date="2020-02" db="EMBL/GenBank/DDBJ databases">
        <authorList>
            <person name="Meier V. D."/>
        </authorList>
    </citation>
    <scope>NUCLEOTIDE SEQUENCE</scope>
    <source>
        <strain evidence="2">AVDCRST_MAG17</strain>
    </source>
</reference>
<name>A0A6J4SEQ3_9ACTN</name>
<dbReference type="EMBL" id="CADCVV010000053">
    <property type="protein sequence ID" value="CAA9489830.1"/>
    <property type="molecule type" value="Genomic_DNA"/>
</dbReference>
<evidence type="ECO:0000313" key="2">
    <source>
        <dbReference type="EMBL" id="CAA9489830.1"/>
    </source>
</evidence>
<sequence length="74" mass="8456">MSLRSCRRPRALRSPSSSYAWDQLRVPAEPVVIVLDRSGRELDRWFGPFTSAGSFTPRDERAETTPRTRPAHSQ</sequence>
<feature type="region of interest" description="Disordered" evidence="1">
    <location>
        <begin position="49"/>
        <end position="74"/>
    </location>
</feature>